<keyword evidence="2 4" id="KW-0819">tRNA processing</keyword>
<evidence type="ECO:0000256" key="1">
    <source>
        <dbReference type="ARBA" id="ARBA00009375"/>
    </source>
</evidence>
<dbReference type="EMBL" id="QUAJ01000037">
    <property type="protein sequence ID" value="REI39619.1"/>
    <property type="molecule type" value="Genomic_DNA"/>
</dbReference>
<evidence type="ECO:0000313" key="7">
    <source>
        <dbReference type="EMBL" id="REI39619.1"/>
    </source>
</evidence>
<evidence type="ECO:0000259" key="6">
    <source>
        <dbReference type="Pfam" id="PF01416"/>
    </source>
</evidence>
<dbReference type="CDD" id="cd02570">
    <property type="entry name" value="PseudoU_synth_EcTruA"/>
    <property type="match status" value="1"/>
</dbReference>
<name>A0ABX9KDS5_9FUSO</name>
<dbReference type="PANTHER" id="PTHR11142">
    <property type="entry name" value="PSEUDOURIDYLATE SYNTHASE"/>
    <property type="match status" value="1"/>
</dbReference>
<dbReference type="Gene3D" id="3.30.70.580">
    <property type="entry name" value="Pseudouridine synthase I, catalytic domain, N-terminal subdomain"/>
    <property type="match status" value="1"/>
</dbReference>
<dbReference type="InterPro" id="IPR020095">
    <property type="entry name" value="PsdUridine_synth_TruA_C"/>
</dbReference>
<dbReference type="HAMAP" id="MF_00171">
    <property type="entry name" value="TruA"/>
    <property type="match status" value="1"/>
</dbReference>
<dbReference type="GO" id="GO:0160147">
    <property type="term" value="F:tRNA pseudouridine(38-40) synthase activity"/>
    <property type="evidence" value="ECO:0007669"/>
    <property type="project" value="UniProtKB-EC"/>
</dbReference>
<dbReference type="NCBIfam" id="TIGR00071">
    <property type="entry name" value="hisT_truA"/>
    <property type="match status" value="1"/>
</dbReference>
<keyword evidence="3 4" id="KW-0413">Isomerase</keyword>
<dbReference type="InterPro" id="IPR001406">
    <property type="entry name" value="PsdUridine_synth_TruA"/>
</dbReference>
<protein>
    <recommendedName>
        <fullName evidence="4">tRNA pseudouridine synthase A</fullName>
        <ecNumber evidence="4">5.4.99.12</ecNumber>
    </recommendedName>
    <alternativeName>
        <fullName evidence="4">tRNA pseudouridine(38-40) synthase</fullName>
    </alternativeName>
    <alternativeName>
        <fullName evidence="4">tRNA pseudouridylate synthase I</fullName>
    </alternativeName>
    <alternativeName>
        <fullName evidence="4">tRNA-uridine isomerase I</fullName>
    </alternativeName>
</protein>
<dbReference type="InterPro" id="IPR020094">
    <property type="entry name" value="TruA/RsuA/RluB/E/F_N"/>
</dbReference>
<comment type="catalytic activity">
    <reaction evidence="4 5">
        <text>uridine(38/39/40) in tRNA = pseudouridine(38/39/40) in tRNA</text>
        <dbReference type="Rhea" id="RHEA:22376"/>
        <dbReference type="Rhea" id="RHEA-COMP:10085"/>
        <dbReference type="Rhea" id="RHEA-COMP:10087"/>
        <dbReference type="ChEBI" id="CHEBI:65314"/>
        <dbReference type="ChEBI" id="CHEBI:65315"/>
        <dbReference type="EC" id="5.4.99.12"/>
    </reaction>
</comment>
<evidence type="ECO:0000256" key="4">
    <source>
        <dbReference type="HAMAP-Rule" id="MF_00171"/>
    </source>
</evidence>
<organism evidence="7 8">
    <name type="scientific">Psychrilyobacter piezotolerans</name>
    <dbReference type="NCBI Taxonomy" id="2293438"/>
    <lineage>
        <taxon>Bacteria</taxon>
        <taxon>Fusobacteriati</taxon>
        <taxon>Fusobacteriota</taxon>
        <taxon>Fusobacteriia</taxon>
        <taxon>Fusobacteriales</taxon>
        <taxon>Fusobacteriaceae</taxon>
        <taxon>Psychrilyobacter</taxon>
    </lineage>
</organism>
<dbReference type="Gene3D" id="3.30.70.660">
    <property type="entry name" value="Pseudouridine synthase I, catalytic domain, C-terminal subdomain"/>
    <property type="match status" value="1"/>
</dbReference>
<comment type="subunit">
    <text evidence="4">Homodimer.</text>
</comment>
<feature type="domain" description="Pseudouridine synthase I TruA alpha/beta" evidence="6">
    <location>
        <begin position="142"/>
        <end position="243"/>
    </location>
</feature>
<dbReference type="InterPro" id="IPR020103">
    <property type="entry name" value="PsdUridine_synth_cat_dom_sf"/>
</dbReference>
<keyword evidence="8" id="KW-1185">Reference proteome</keyword>
<accession>A0ABX9KDS5</accession>
<comment type="caution">
    <text evidence="7">The sequence shown here is derived from an EMBL/GenBank/DDBJ whole genome shotgun (WGS) entry which is preliminary data.</text>
</comment>
<dbReference type="InterPro" id="IPR020097">
    <property type="entry name" value="PsdUridine_synth_TruA_a/b_dom"/>
</dbReference>
<evidence type="ECO:0000256" key="2">
    <source>
        <dbReference type="ARBA" id="ARBA00022694"/>
    </source>
</evidence>
<feature type="domain" description="Pseudouridine synthase I TruA alpha/beta" evidence="6">
    <location>
        <begin position="7"/>
        <end position="103"/>
    </location>
</feature>
<dbReference type="SUPFAM" id="SSF55120">
    <property type="entry name" value="Pseudouridine synthase"/>
    <property type="match status" value="1"/>
</dbReference>
<evidence type="ECO:0000256" key="5">
    <source>
        <dbReference type="RuleBase" id="RU003792"/>
    </source>
</evidence>
<feature type="binding site" evidence="4">
    <location>
        <position position="110"/>
    </location>
    <ligand>
        <name>substrate</name>
    </ligand>
</feature>
<dbReference type="Pfam" id="PF01416">
    <property type="entry name" value="PseudoU_synth_1"/>
    <property type="match status" value="2"/>
</dbReference>
<dbReference type="Proteomes" id="UP000263486">
    <property type="component" value="Unassembled WGS sequence"/>
</dbReference>
<reference evidence="7 8" key="1">
    <citation type="submission" date="2018-08" db="EMBL/GenBank/DDBJ databases">
        <title>Draft genome sequence of Psychrilyobacter sp. strain SD5 isolated from Black Sea water.</title>
        <authorList>
            <person name="Yadav S."/>
            <person name="Villanueva L."/>
            <person name="Damste J.S.S."/>
        </authorList>
    </citation>
    <scope>NUCLEOTIDE SEQUENCE [LARGE SCALE GENOMIC DNA]</scope>
    <source>
        <strain evidence="7 8">SD5</strain>
    </source>
</reference>
<dbReference type="RefSeq" id="WP_114643506.1">
    <property type="nucleotide sequence ID" value="NZ_JAACIO010000035.1"/>
</dbReference>
<sequence length="243" mass="28567">MRNIKLIYQYDGSDFFGFQRQPDRRTVQGELEKGLYKIIRERVNLISSGRTDRGVHAVKQVSNFTTDSKIPTNRLVYALDNITPKDIKILKVEEVDMEFHSRFSAKTRAYEFILTPRRSVFESRYLTEVKEKIDVDKLYDIMKVFLGRHNFDGFRMTDCGGNNPIREIFEIRCYEKENHKIGIYIKGNAFLKTQIRIMVGSSLAVYFNERSRDYLLKKLETPNPKDEKIVVDGAGLYLYEINY</sequence>
<comment type="caution">
    <text evidence="4">Lacks conserved residue(s) required for the propagation of feature annotation.</text>
</comment>
<evidence type="ECO:0000256" key="3">
    <source>
        <dbReference type="ARBA" id="ARBA00023235"/>
    </source>
</evidence>
<dbReference type="EC" id="5.4.99.12" evidence="4"/>
<gene>
    <name evidence="4 7" type="primary">truA</name>
    <name evidence="7" type="ORF">DYH56_14075</name>
</gene>
<comment type="function">
    <text evidence="4">Formation of pseudouridine at positions 38, 39 and 40 in the anticodon stem and loop of transfer RNAs.</text>
</comment>
<dbReference type="PIRSF" id="PIRSF001430">
    <property type="entry name" value="tRNA_psdUrid_synth"/>
    <property type="match status" value="1"/>
</dbReference>
<comment type="similarity">
    <text evidence="1 4 5">Belongs to the tRNA pseudouridine synthase TruA family.</text>
</comment>
<proteinExistence type="inferred from homology"/>
<feature type="active site" description="Nucleophile" evidence="4">
    <location>
        <position position="52"/>
    </location>
</feature>
<evidence type="ECO:0000313" key="8">
    <source>
        <dbReference type="Proteomes" id="UP000263486"/>
    </source>
</evidence>
<dbReference type="PANTHER" id="PTHR11142:SF0">
    <property type="entry name" value="TRNA PSEUDOURIDINE SYNTHASE-LIKE 1"/>
    <property type="match status" value="1"/>
</dbReference>